<evidence type="ECO:0000259" key="1">
    <source>
        <dbReference type="Pfam" id="PF07110"/>
    </source>
</evidence>
<dbReference type="InterPro" id="IPR009799">
    <property type="entry name" value="EthD_dom"/>
</dbReference>
<dbReference type="Gene3D" id="3.30.70.100">
    <property type="match status" value="1"/>
</dbReference>
<evidence type="ECO:0000313" key="3">
    <source>
        <dbReference type="Proteomes" id="UP000199451"/>
    </source>
</evidence>
<sequence length="106" mass="11971">MIKLVITLTRKEGTSFEEFKEYYLDEHVPIAEDITNLRKYTVAFALSPDRAEYDAVAELYFDSPGDLREGMESEAANAALEDIPNFAEPDAGFNMATEELVQVDRT</sequence>
<dbReference type="SUPFAM" id="SSF54909">
    <property type="entry name" value="Dimeric alpha+beta barrel"/>
    <property type="match status" value="1"/>
</dbReference>
<dbReference type="InterPro" id="IPR011008">
    <property type="entry name" value="Dimeric_a/b-barrel"/>
</dbReference>
<evidence type="ECO:0000313" key="2">
    <source>
        <dbReference type="EMBL" id="SDM57318.1"/>
    </source>
</evidence>
<name>A0A1G9UBM7_9EURY</name>
<reference evidence="3" key="1">
    <citation type="submission" date="2016-10" db="EMBL/GenBank/DDBJ databases">
        <authorList>
            <person name="Varghese N."/>
            <person name="Submissions S."/>
        </authorList>
    </citation>
    <scope>NUCLEOTIDE SEQUENCE [LARGE SCALE GENOMIC DNA]</scope>
    <source>
        <strain evidence="3">CGMCC 1.10119</strain>
    </source>
</reference>
<keyword evidence="3" id="KW-1185">Reference proteome</keyword>
<dbReference type="OrthoDB" id="172569at2157"/>
<accession>A0A1G9UBM7</accession>
<proteinExistence type="predicted"/>
<dbReference type="STRING" id="660521.SAMN04487949_2127"/>
<dbReference type="AlphaFoldDB" id="A0A1G9UBM7"/>
<dbReference type="Pfam" id="PF07110">
    <property type="entry name" value="EthD"/>
    <property type="match status" value="1"/>
</dbReference>
<dbReference type="RefSeq" id="WP_170830607.1">
    <property type="nucleotide sequence ID" value="NZ_FNHL01000002.1"/>
</dbReference>
<dbReference type="NCBIfam" id="TIGR02118">
    <property type="entry name" value="EthD family reductase"/>
    <property type="match status" value="1"/>
</dbReference>
<dbReference type="Proteomes" id="UP000199451">
    <property type="component" value="Unassembled WGS sequence"/>
</dbReference>
<dbReference type="PANTHER" id="PTHR40260">
    <property type="entry name" value="BLR8190 PROTEIN"/>
    <property type="match status" value="1"/>
</dbReference>
<dbReference type="GO" id="GO:0016491">
    <property type="term" value="F:oxidoreductase activity"/>
    <property type="evidence" value="ECO:0007669"/>
    <property type="project" value="InterPro"/>
</dbReference>
<feature type="domain" description="EthD" evidence="1">
    <location>
        <begin position="11"/>
        <end position="89"/>
    </location>
</feature>
<organism evidence="2 3">
    <name type="scientific">Halogranum gelatinilyticum</name>
    <dbReference type="NCBI Taxonomy" id="660521"/>
    <lineage>
        <taxon>Archaea</taxon>
        <taxon>Methanobacteriati</taxon>
        <taxon>Methanobacteriota</taxon>
        <taxon>Stenosarchaea group</taxon>
        <taxon>Halobacteria</taxon>
        <taxon>Halobacteriales</taxon>
        <taxon>Haloferacaceae</taxon>
    </lineage>
</organism>
<dbReference type="PANTHER" id="PTHR40260:SF2">
    <property type="entry name" value="BLR8190 PROTEIN"/>
    <property type="match status" value="1"/>
</dbReference>
<dbReference type="EMBL" id="FNHL01000002">
    <property type="protein sequence ID" value="SDM57318.1"/>
    <property type="molecule type" value="Genomic_DNA"/>
</dbReference>
<gene>
    <name evidence="2" type="ORF">SAMN04487949_2127</name>
</gene>
<protein>
    <recommendedName>
        <fullName evidence="1">EthD domain-containing protein</fullName>
    </recommendedName>
</protein>